<name>A0A0S4L8S5_9BACT</name>
<evidence type="ECO:0000313" key="1">
    <source>
        <dbReference type="EMBL" id="CUS32230.1"/>
    </source>
</evidence>
<dbReference type="EMBL" id="CZQA01000001">
    <property type="protein sequence ID" value="CUS32230.1"/>
    <property type="molecule type" value="Genomic_DNA"/>
</dbReference>
<dbReference type="OrthoDB" id="9859474at2"/>
<gene>
    <name evidence="1" type="ORF">COMA1_10517</name>
</gene>
<evidence type="ECO:0000313" key="2">
    <source>
        <dbReference type="Proteomes" id="UP000199032"/>
    </source>
</evidence>
<accession>A0A0S4L8S5</accession>
<sequence>METLVFRVVGSLVLMAVMMGSWPGSVFSLPPVEGEVISLTTGIPGTMVIRDDKGQLHILNLTQQTQLGAQFKVGDKVLAFFSPYGVSAVQLQGGNR</sequence>
<dbReference type="Proteomes" id="UP000199032">
    <property type="component" value="Unassembled WGS sequence"/>
</dbReference>
<dbReference type="RefSeq" id="WP_090743266.1">
    <property type="nucleotide sequence ID" value="NZ_CZQA01000001.1"/>
</dbReference>
<proteinExistence type="predicted"/>
<organism evidence="1 2">
    <name type="scientific">Candidatus Nitrospira nitrosa</name>
    <dbReference type="NCBI Taxonomy" id="1742972"/>
    <lineage>
        <taxon>Bacteria</taxon>
        <taxon>Pseudomonadati</taxon>
        <taxon>Nitrospirota</taxon>
        <taxon>Nitrospiria</taxon>
        <taxon>Nitrospirales</taxon>
        <taxon>Nitrospiraceae</taxon>
        <taxon>Nitrospira</taxon>
    </lineage>
</organism>
<keyword evidence="2" id="KW-1185">Reference proteome</keyword>
<reference evidence="1 2" key="1">
    <citation type="submission" date="2015-10" db="EMBL/GenBank/DDBJ databases">
        <authorList>
            <person name="Gilbert D.G."/>
        </authorList>
    </citation>
    <scope>NUCLEOTIDE SEQUENCE [LARGE SCALE GENOMIC DNA]</scope>
    <source>
        <strain evidence="1">COMA1</strain>
    </source>
</reference>
<dbReference type="AlphaFoldDB" id="A0A0S4L8S5"/>
<protein>
    <submittedName>
        <fullName evidence="1">Uncharacterized protein</fullName>
    </submittedName>
</protein>